<reference evidence="3 4" key="3">
    <citation type="journal article" date="2017" name="G3 (Bethesda)">
        <title>Comparative analysis highlights variable genome content of wheat rusts and divergence of the mating loci.</title>
        <authorList>
            <person name="Cuomo C.A."/>
            <person name="Bakkeren G."/>
            <person name="Khalil H.B."/>
            <person name="Panwar V."/>
            <person name="Joly D."/>
            <person name="Linning R."/>
            <person name="Sakthikumar S."/>
            <person name="Song X."/>
            <person name="Adiconis X."/>
            <person name="Fan L."/>
            <person name="Goldberg J.M."/>
            <person name="Levin J.Z."/>
            <person name="Young S."/>
            <person name="Zeng Q."/>
            <person name="Anikster Y."/>
            <person name="Bruce M."/>
            <person name="Wang M."/>
            <person name="Yin C."/>
            <person name="McCallum B."/>
            <person name="Szabo L.J."/>
            <person name="Hulbert S."/>
            <person name="Chen X."/>
            <person name="Fellers J.P."/>
        </authorList>
    </citation>
    <scope>NUCLEOTIDE SEQUENCE</scope>
    <source>
        <strain evidence="3">isolate 1-1 / race 1 (BBBD)</strain>
        <strain evidence="4">Isolate 1-1 / race 1 (BBBD)</strain>
    </source>
</reference>
<reference evidence="3" key="4">
    <citation type="submission" date="2025-05" db="UniProtKB">
        <authorList>
            <consortium name="EnsemblFungi"/>
        </authorList>
    </citation>
    <scope>IDENTIFICATION</scope>
    <source>
        <strain evidence="3">isolate 1-1 / race 1 (BBBD)</strain>
    </source>
</reference>
<reference evidence="2" key="2">
    <citation type="submission" date="2016-05" db="EMBL/GenBank/DDBJ databases">
        <title>Comparative analysis highlights variable genome content of wheat rusts and divergence of the mating loci.</title>
        <authorList>
            <person name="Cuomo C.A."/>
            <person name="Bakkeren G."/>
            <person name="Szabo L."/>
            <person name="Khalil H."/>
            <person name="Joly D."/>
            <person name="Goldberg J."/>
            <person name="Young S."/>
            <person name="Zeng Q."/>
            <person name="Fellers J."/>
        </authorList>
    </citation>
    <scope>NUCLEOTIDE SEQUENCE [LARGE SCALE GENOMIC DNA]</scope>
    <source>
        <strain evidence="2">1-1 BBBD Race 1</strain>
    </source>
</reference>
<feature type="compositionally biased region" description="Basic residues" evidence="1">
    <location>
        <begin position="37"/>
        <end position="49"/>
    </location>
</feature>
<name>A0A0C4FAJ1_PUCT1</name>
<organism evidence="2">
    <name type="scientific">Puccinia triticina (isolate 1-1 / race 1 (BBBD))</name>
    <name type="common">Brown leaf rust fungus</name>
    <dbReference type="NCBI Taxonomy" id="630390"/>
    <lineage>
        <taxon>Eukaryota</taxon>
        <taxon>Fungi</taxon>
        <taxon>Dikarya</taxon>
        <taxon>Basidiomycota</taxon>
        <taxon>Pucciniomycotina</taxon>
        <taxon>Pucciniomycetes</taxon>
        <taxon>Pucciniales</taxon>
        <taxon>Pucciniaceae</taxon>
        <taxon>Puccinia</taxon>
    </lineage>
</organism>
<protein>
    <submittedName>
        <fullName evidence="2 3">Uncharacterized protein</fullName>
    </submittedName>
</protein>
<keyword evidence="4" id="KW-1185">Reference proteome</keyword>
<dbReference type="Proteomes" id="UP000005240">
    <property type="component" value="Unassembled WGS sequence"/>
</dbReference>
<feature type="region of interest" description="Disordered" evidence="1">
    <location>
        <begin position="1"/>
        <end position="92"/>
    </location>
</feature>
<sequence>MPSSTQSNPPSSPTPKRNTKKPRARAISNNAEEPSKPSKKTKVAPRKTKAATDAELQDDDDGNDADDVAKALEKTPTASAPKKTKKLKEEIS</sequence>
<evidence type="ECO:0000313" key="3">
    <source>
        <dbReference type="EnsemblFungi" id="PTTG_10234-t43_1-p1"/>
    </source>
</evidence>
<accession>A0A0C4FAJ1</accession>
<proteinExistence type="predicted"/>
<dbReference type="EnsemblFungi" id="PTTG_10234-t43_1">
    <property type="protein sequence ID" value="PTTG_10234-t43_1-p1"/>
    <property type="gene ID" value="PTTG_10234"/>
</dbReference>
<feature type="compositionally biased region" description="Acidic residues" evidence="1">
    <location>
        <begin position="55"/>
        <end position="66"/>
    </location>
</feature>
<dbReference type="EMBL" id="ADAS02000003">
    <property type="protein sequence ID" value="OAV99449.1"/>
    <property type="molecule type" value="Genomic_DNA"/>
</dbReference>
<reference evidence="2" key="1">
    <citation type="submission" date="2009-11" db="EMBL/GenBank/DDBJ databases">
        <authorList>
            <consortium name="The Broad Institute Genome Sequencing Platform"/>
            <person name="Ward D."/>
            <person name="Feldgarden M."/>
            <person name="Earl A."/>
            <person name="Young S.K."/>
            <person name="Zeng Q."/>
            <person name="Koehrsen M."/>
            <person name="Alvarado L."/>
            <person name="Berlin A."/>
            <person name="Bochicchio J."/>
            <person name="Borenstein D."/>
            <person name="Chapman S.B."/>
            <person name="Chen Z."/>
            <person name="Engels R."/>
            <person name="Freedman E."/>
            <person name="Gellesch M."/>
            <person name="Goldberg J."/>
            <person name="Griggs A."/>
            <person name="Gujja S."/>
            <person name="Heilman E."/>
            <person name="Heiman D."/>
            <person name="Hepburn T."/>
            <person name="Howarth C."/>
            <person name="Jen D."/>
            <person name="Larson L."/>
            <person name="Lewis B."/>
            <person name="Mehta T."/>
            <person name="Park D."/>
            <person name="Pearson M."/>
            <person name="Roberts A."/>
            <person name="Saif S."/>
            <person name="Shea T."/>
            <person name="Shenoy N."/>
            <person name="Sisk P."/>
            <person name="Stolte C."/>
            <person name="Sykes S."/>
            <person name="Thomson T."/>
            <person name="Walk T."/>
            <person name="White J."/>
            <person name="Yandava C."/>
            <person name="Izard J."/>
            <person name="Baranova O.V."/>
            <person name="Blanton J.M."/>
            <person name="Tanner A.C."/>
            <person name="Dewhirst F.E."/>
            <person name="Haas B."/>
            <person name="Nusbaum C."/>
            <person name="Birren B."/>
        </authorList>
    </citation>
    <scope>NUCLEOTIDE SEQUENCE [LARGE SCALE GENOMIC DNA]</scope>
    <source>
        <strain evidence="2">1-1 BBBD Race 1</strain>
    </source>
</reference>
<evidence type="ECO:0000313" key="4">
    <source>
        <dbReference type="Proteomes" id="UP000005240"/>
    </source>
</evidence>
<gene>
    <name evidence="2" type="ORF">PTTG_10234</name>
</gene>
<dbReference type="VEuPathDB" id="FungiDB:PTTG_10234"/>
<evidence type="ECO:0000313" key="2">
    <source>
        <dbReference type="EMBL" id="OAV99449.1"/>
    </source>
</evidence>
<dbReference type="AlphaFoldDB" id="A0A0C4FAJ1"/>
<evidence type="ECO:0000256" key="1">
    <source>
        <dbReference type="SAM" id="MobiDB-lite"/>
    </source>
</evidence>